<keyword evidence="3" id="KW-1185">Reference proteome</keyword>
<comment type="caution">
    <text evidence="2">The sequence shown here is derived from an EMBL/GenBank/DDBJ whole genome shotgun (WGS) entry which is preliminary data.</text>
</comment>
<reference evidence="2" key="1">
    <citation type="submission" date="2023-10" db="EMBL/GenBank/DDBJ databases">
        <title>Genome assemblies of two species of porcelain crab, Petrolisthes cinctipes and Petrolisthes manimaculis (Anomura: Porcellanidae).</title>
        <authorList>
            <person name="Angst P."/>
        </authorList>
    </citation>
    <scope>NUCLEOTIDE SEQUENCE</scope>
    <source>
        <strain evidence="2">PB745_01</strain>
        <tissue evidence="2">Gill</tissue>
    </source>
</reference>
<organism evidence="2 3">
    <name type="scientific">Petrolisthes cinctipes</name>
    <name type="common">Flat porcelain crab</name>
    <dbReference type="NCBI Taxonomy" id="88211"/>
    <lineage>
        <taxon>Eukaryota</taxon>
        <taxon>Metazoa</taxon>
        <taxon>Ecdysozoa</taxon>
        <taxon>Arthropoda</taxon>
        <taxon>Crustacea</taxon>
        <taxon>Multicrustacea</taxon>
        <taxon>Malacostraca</taxon>
        <taxon>Eumalacostraca</taxon>
        <taxon>Eucarida</taxon>
        <taxon>Decapoda</taxon>
        <taxon>Pleocyemata</taxon>
        <taxon>Anomura</taxon>
        <taxon>Galatheoidea</taxon>
        <taxon>Porcellanidae</taxon>
        <taxon>Petrolisthes</taxon>
    </lineage>
</organism>
<sequence length="81" mass="9145">MTVITPSALTPFLTTPHLIYTSSRHKYPHFLPASLINTCTPLLVFQLYTSQIFPSPPNSDNVINTKRRGEVRRSGKTLFGR</sequence>
<proteinExistence type="predicted"/>
<protein>
    <submittedName>
        <fullName evidence="2">Uncharacterized protein</fullName>
    </submittedName>
</protein>
<name>A0AAE1L304_PETCI</name>
<evidence type="ECO:0000256" key="1">
    <source>
        <dbReference type="SAM" id="MobiDB-lite"/>
    </source>
</evidence>
<evidence type="ECO:0000313" key="2">
    <source>
        <dbReference type="EMBL" id="KAK3894669.1"/>
    </source>
</evidence>
<evidence type="ECO:0000313" key="3">
    <source>
        <dbReference type="Proteomes" id="UP001286313"/>
    </source>
</evidence>
<dbReference type="AlphaFoldDB" id="A0AAE1L304"/>
<dbReference type="Proteomes" id="UP001286313">
    <property type="component" value="Unassembled WGS sequence"/>
</dbReference>
<feature type="region of interest" description="Disordered" evidence="1">
    <location>
        <begin position="58"/>
        <end position="81"/>
    </location>
</feature>
<accession>A0AAE1L304</accession>
<dbReference type="EMBL" id="JAWQEG010000101">
    <property type="protein sequence ID" value="KAK3894669.1"/>
    <property type="molecule type" value="Genomic_DNA"/>
</dbReference>
<gene>
    <name evidence="2" type="ORF">Pcinc_001585</name>
</gene>